<evidence type="ECO:0000313" key="1">
    <source>
        <dbReference type="EMBL" id="MDC7787986.1"/>
    </source>
</evidence>
<sequence>MTIARIVAWTLAGGWKKLLLVLVALAIGWLVWAIWDAGYQTAEQKCDAAAALARARKAERERDAAGTLATSQQQTAAALAARDLAAQEQIRDLTSEIERLRAAARPGVAPGAGALLDDRCGLTDRGLQLLGR</sequence>
<reference evidence="1" key="1">
    <citation type="journal article" date="2023" name="Microbiol Resour">
        <title>Genome Sequences of Rhodoplanes serenus and Two Thermotolerant Strains, Rhodoplanes tepidamans and 'Rhodoplanes cryptolactis,' Further Refine the Genus.</title>
        <authorList>
            <person name="Rayyan A.A."/>
            <person name="Kyndt J.A."/>
        </authorList>
    </citation>
    <scope>NUCLEOTIDE SEQUENCE</scope>
    <source>
        <strain evidence="1">DSM 9987</strain>
    </source>
</reference>
<organism evidence="1 2">
    <name type="scientific">Rhodoplanes tepidamans</name>
    <name type="common">Rhodoplanes cryptolactis</name>
    <dbReference type="NCBI Taxonomy" id="200616"/>
    <lineage>
        <taxon>Bacteria</taxon>
        <taxon>Pseudomonadati</taxon>
        <taxon>Pseudomonadota</taxon>
        <taxon>Alphaproteobacteria</taxon>
        <taxon>Hyphomicrobiales</taxon>
        <taxon>Nitrobacteraceae</taxon>
        <taxon>Rhodoplanes</taxon>
    </lineage>
</organism>
<proteinExistence type="predicted"/>
<evidence type="ECO:0000313" key="2">
    <source>
        <dbReference type="Proteomes" id="UP001165652"/>
    </source>
</evidence>
<dbReference type="EMBL" id="JAQQLI010000035">
    <property type="protein sequence ID" value="MDC7787986.1"/>
    <property type="molecule type" value="Genomic_DNA"/>
</dbReference>
<reference evidence="1" key="2">
    <citation type="submission" date="2023-02" db="EMBL/GenBank/DDBJ databases">
        <authorList>
            <person name="Rayyan A."/>
            <person name="Meyer T."/>
            <person name="Kyndt J.A."/>
        </authorList>
    </citation>
    <scope>NUCLEOTIDE SEQUENCE</scope>
    <source>
        <strain evidence="1">DSM 9987</strain>
    </source>
</reference>
<dbReference type="Proteomes" id="UP001165652">
    <property type="component" value="Unassembled WGS sequence"/>
</dbReference>
<dbReference type="RefSeq" id="WP_272778822.1">
    <property type="nucleotide sequence ID" value="NZ_JAQQLI010000035.1"/>
</dbReference>
<name>A0ABT5JF85_RHOTP</name>
<accession>A0ABT5JF85</accession>
<keyword evidence="2" id="KW-1185">Reference proteome</keyword>
<protein>
    <submittedName>
        <fullName evidence="1">Uncharacterized protein</fullName>
    </submittedName>
</protein>
<comment type="caution">
    <text evidence="1">The sequence shown here is derived from an EMBL/GenBank/DDBJ whole genome shotgun (WGS) entry which is preliminary data.</text>
</comment>
<gene>
    <name evidence="1" type="ORF">PQJ73_20040</name>
</gene>